<comment type="caution">
    <text evidence="1">The sequence shown here is derived from an EMBL/GenBank/DDBJ whole genome shotgun (WGS) entry which is preliminary data.</text>
</comment>
<reference evidence="1" key="1">
    <citation type="submission" date="2019-08" db="EMBL/GenBank/DDBJ databases">
        <authorList>
            <person name="Kucharzyk K."/>
            <person name="Murdoch R.W."/>
            <person name="Higgins S."/>
            <person name="Loffler F."/>
        </authorList>
    </citation>
    <scope>NUCLEOTIDE SEQUENCE</scope>
</reference>
<organism evidence="1">
    <name type="scientific">bioreactor metagenome</name>
    <dbReference type="NCBI Taxonomy" id="1076179"/>
    <lineage>
        <taxon>unclassified sequences</taxon>
        <taxon>metagenomes</taxon>
        <taxon>ecological metagenomes</taxon>
    </lineage>
</organism>
<accession>A0A644Z403</accession>
<name>A0A644Z403_9ZZZZ</name>
<dbReference type="EMBL" id="VSSQ01007344">
    <property type="protein sequence ID" value="MPM35620.1"/>
    <property type="molecule type" value="Genomic_DNA"/>
</dbReference>
<sequence length="32" mass="3612">MSQKLRCILKVGLAAEQIIRGGEHDFTPDQEK</sequence>
<protein>
    <submittedName>
        <fullName evidence="1">Uncharacterized protein</fullName>
    </submittedName>
</protein>
<proteinExistence type="predicted"/>
<evidence type="ECO:0000313" key="1">
    <source>
        <dbReference type="EMBL" id="MPM35620.1"/>
    </source>
</evidence>
<dbReference type="AlphaFoldDB" id="A0A644Z403"/>
<gene>
    <name evidence="1" type="ORF">SDC9_82213</name>
</gene>